<dbReference type="GO" id="GO:0031267">
    <property type="term" value="F:small GTPase binding"/>
    <property type="evidence" value="ECO:0007669"/>
    <property type="project" value="InterPro"/>
</dbReference>
<dbReference type="InterPro" id="IPR035892">
    <property type="entry name" value="C2_domain_sf"/>
</dbReference>
<dbReference type="SUPFAM" id="SSF144270">
    <property type="entry name" value="Eferin C-derminal domain-like"/>
    <property type="match status" value="1"/>
</dbReference>
<dbReference type="GO" id="GO:0045335">
    <property type="term" value="C:phagocytic vesicle"/>
    <property type="evidence" value="ECO:0007669"/>
    <property type="project" value="TreeGrafter"/>
</dbReference>
<keyword evidence="10" id="KW-1185">Reference proteome</keyword>
<evidence type="ECO:0000313" key="10">
    <source>
        <dbReference type="Proteomes" id="UP001066276"/>
    </source>
</evidence>
<dbReference type="InterPro" id="IPR019018">
    <property type="entry name" value="Rab-bd_FIP-RBD"/>
</dbReference>
<gene>
    <name evidence="9" type="ORF">NDU88_000695</name>
</gene>
<dbReference type="PROSITE" id="PS51511">
    <property type="entry name" value="FIP_RBD"/>
    <property type="match status" value="1"/>
</dbReference>
<dbReference type="Gene3D" id="1.20.5.2440">
    <property type="match status" value="1"/>
</dbReference>
<dbReference type="InterPro" id="IPR037245">
    <property type="entry name" value="FIP-RBD_C_sf"/>
</dbReference>
<evidence type="ECO:0000256" key="6">
    <source>
        <dbReference type="SAM" id="MobiDB-lite"/>
    </source>
</evidence>
<evidence type="ECO:0000256" key="2">
    <source>
        <dbReference type="ARBA" id="ARBA00022448"/>
    </source>
</evidence>
<feature type="region of interest" description="Disordered" evidence="6">
    <location>
        <begin position="412"/>
        <end position="517"/>
    </location>
</feature>
<keyword evidence="5" id="KW-0653">Protein transport</keyword>
<dbReference type="GO" id="GO:0055037">
    <property type="term" value="C:recycling endosome"/>
    <property type="evidence" value="ECO:0007669"/>
    <property type="project" value="UniProtKB-SubCell"/>
</dbReference>
<protein>
    <recommendedName>
        <fullName evidence="11">Rab11 family-interacting protein 5</fullName>
    </recommendedName>
</protein>
<keyword evidence="3" id="KW-0597">Phosphoprotein</keyword>
<dbReference type="GO" id="GO:0015031">
    <property type="term" value="P:protein transport"/>
    <property type="evidence" value="ECO:0007669"/>
    <property type="project" value="UniProtKB-KW"/>
</dbReference>
<feature type="region of interest" description="Disordered" evidence="6">
    <location>
        <begin position="229"/>
        <end position="295"/>
    </location>
</feature>
<dbReference type="GO" id="GO:0045055">
    <property type="term" value="P:regulated exocytosis"/>
    <property type="evidence" value="ECO:0007669"/>
    <property type="project" value="TreeGrafter"/>
</dbReference>
<feature type="compositionally biased region" description="Basic and acidic residues" evidence="6">
    <location>
        <begin position="416"/>
        <end position="425"/>
    </location>
</feature>
<comment type="caution">
    <text evidence="9">The sequence shown here is derived from an EMBL/GenBank/DDBJ whole genome shotgun (WGS) entry which is preliminary data.</text>
</comment>
<name>A0AAV7WK22_PLEWA</name>
<dbReference type="SUPFAM" id="SSF49562">
    <property type="entry name" value="C2 domain (Calcium/lipid-binding domain, CaLB)"/>
    <property type="match status" value="1"/>
</dbReference>
<keyword evidence="2" id="KW-0813">Transport</keyword>
<evidence type="ECO:0000256" key="4">
    <source>
        <dbReference type="ARBA" id="ARBA00022753"/>
    </source>
</evidence>
<feature type="domain" description="FIP-RBD" evidence="8">
    <location>
        <begin position="572"/>
        <end position="634"/>
    </location>
</feature>
<dbReference type="PANTHER" id="PTHR15746:SF14">
    <property type="entry name" value="RAB11 FAMILY-INTERACTING PROTEIN 5"/>
    <property type="match status" value="1"/>
</dbReference>
<dbReference type="Proteomes" id="UP001066276">
    <property type="component" value="Chromosome 1_1"/>
</dbReference>
<dbReference type="InterPro" id="IPR000008">
    <property type="entry name" value="C2_dom"/>
</dbReference>
<dbReference type="FunFam" id="2.60.40.150:FF:000070">
    <property type="entry name" value="rab11 family-interacting protein 2 isoform X1"/>
    <property type="match status" value="1"/>
</dbReference>
<reference evidence="9" key="1">
    <citation type="journal article" date="2022" name="bioRxiv">
        <title>Sequencing and chromosome-scale assembly of the giantPleurodeles waltlgenome.</title>
        <authorList>
            <person name="Brown T."/>
            <person name="Elewa A."/>
            <person name="Iarovenko S."/>
            <person name="Subramanian E."/>
            <person name="Araus A.J."/>
            <person name="Petzold A."/>
            <person name="Susuki M."/>
            <person name="Suzuki K.-i.T."/>
            <person name="Hayashi T."/>
            <person name="Toyoda A."/>
            <person name="Oliveira C."/>
            <person name="Osipova E."/>
            <person name="Leigh N.D."/>
            <person name="Simon A."/>
            <person name="Yun M.H."/>
        </authorList>
    </citation>
    <scope>NUCLEOTIDE SEQUENCE</scope>
    <source>
        <strain evidence="9">20211129_DDA</strain>
        <tissue evidence="9">Liver</tissue>
    </source>
</reference>
<dbReference type="SMART" id="SM00239">
    <property type="entry name" value="C2"/>
    <property type="match status" value="1"/>
</dbReference>
<feature type="region of interest" description="Disordered" evidence="6">
    <location>
        <begin position="380"/>
        <end position="399"/>
    </location>
</feature>
<dbReference type="PROSITE" id="PS50004">
    <property type="entry name" value="C2"/>
    <property type="match status" value="1"/>
</dbReference>
<comment type="subcellular location">
    <subcellularLocation>
        <location evidence="1">Recycling endosome</location>
    </subcellularLocation>
</comment>
<accession>A0AAV7WK22</accession>
<keyword evidence="4" id="KW-0967">Endosome</keyword>
<dbReference type="InterPro" id="IPR037789">
    <property type="entry name" value="FIP_classI"/>
</dbReference>
<dbReference type="Pfam" id="PF09457">
    <property type="entry name" value="RBD-FIP"/>
    <property type="match status" value="1"/>
</dbReference>
<organism evidence="9 10">
    <name type="scientific">Pleurodeles waltl</name>
    <name type="common">Iberian ribbed newt</name>
    <dbReference type="NCBI Taxonomy" id="8319"/>
    <lineage>
        <taxon>Eukaryota</taxon>
        <taxon>Metazoa</taxon>
        <taxon>Chordata</taxon>
        <taxon>Craniata</taxon>
        <taxon>Vertebrata</taxon>
        <taxon>Euteleostomi</taxon>
        <taxon>Amphibia</taxon>
        <taxon>Batrachia</taxon>
        <taxon>Caudata</taxon>
        <taxon>Salamandroidea</taxon>
        <taxon>Salamandridae</taxon>
        <taxon>Pleurodelinae</taxon>
        <taxon>Pleurodeles</taxon>
    </lineage>
</organism>
<sequence>MSLLRPEPPPGAPWLPTHLQVRVLRARGLRLKGRHGTSDAFTIMQLGRERFCTAVAEKSPGRAEWAEECCFELAPLGSGAPQPPLLLQVMHRALVGMDKFLGQVSLPLDRLLQEGRSSQDQWYKLQSKPGAKEKERGEIQVSIQFTRNNMTASMFNLSVKEKSRNPFGKLKDKMKGKKYDNMESASAIVPSSVGRLDSDDDEDFLKDANEKKSKSKGFFLKGKLRKSSLTASNSSLKSNNSISSTGGANNADINNMVSEVTKKPAHRNLSSDGYDNTASPRQTHKRAFSDEVGQLNSSILPEPKAVDNLKPKNSPVSKSSLCVNGSHVYAEEPAPKTNLHITEPSVVSRSLQNIAKKPEELANTVFAAARSPHLKISVSSAEKLEESKPAPPAMIAHDESKVSTKAINLHHSNSKGKIEDARPEAKPVQIATPIVMSMDSAKKSHEEPKKEEKKPKVGLFHHGSGKSDPGSKTFVEKTGPVQTNSPHVSVIPDERSKSSSWFGSKDASQKPSPHPVKPISAVVLESSDKKQQKSGLTTAFSSGLEKLRTATTGSVQPVTPSVTLSRQQDGLKDPAFPDLAAKYYHLTHDELIHMLLQREQELSRKNAHLQELETYIDQLLVRIMDHAPTLLQVPLEQKK</sequence>
<evidence type="ECO:0000259" key="8">
    <source>
        <dbReference type="PROSITE" id="PS51511"/>
    </source>
</evidence>
<evidence type="ECO:0000256" key="3">
    <source>
        <dbReference type="ARBA" id="ARBA00022553"/>
    </source>
</evidence>
<dbReference type="PANTHER" id="PTHR15746">
    <property type="entry name" value="RAB11-RELATED"/>
    <property type="match status" value="1"/>
</dbReference>
<evidence type="ECO:0008006" key="11">
    <source>
        <dbReference type="Google" id="ProtNLM"/>
    </source>
</evidence>
<feature type="compositionally biased region" description="Polar residues" evidence="6">
    <location>
        <begin position="246"/>
        <end position="258"/>
    </location>
</feature>
<dbReference type="Pfam" id="PF00168">
    <property type="entry name" value="C2"/>
    <property type="match status" value="1"/>
</dbReference>
<evidence type="ECO:0000256" key="5">
    <source>
        <dbReference type="ARBA" id="ARBA00022927"/>
    </source>
</evidence>
<dbReference type="GO" id="GO:0005739">
    <property type="term" value="C:mitochondrion"/>
    <property type="evidence" value="ECO:0007669"/>
    <property type="project" value="TreeGrafter"/>
</dbReference>
<dbReference type="GO" id="GO:0005769">
    <property type="term" value="C:early endosome"/>
    <property type="evidence" value="ECO:0007669"/>
    <property type="project" value="TreeGrafter"/>
</dbReference>
<dbReference type="EMBL" id="JANPWB010000001">
    <property type="protein sequence ID" value="KAJ1213056.1"/>
    <property type="molecule type" value="Genomic_DNA"/>
</dbReference>
<dbReference type="FunFam" id="1.20.5.2440:FF:000004">
    <property type="entry name" value="rab11 family-interacting protein 5 isoform X2"/>
    <property type="match status" value="1"/>
</dbReference>
<evidence type="ECO:0000259" key="7">
    <source>
        <dbReference type="PROSITE" id="PS50004"/>
    </source>
</evidence>
<feature type="compositionally biased region" description="Low complexity" evidence="6">
    <location>
        <begin position="229"/>
        <end position="245"/>
    </location>
</feature>
<dbReference type="GO" id="GO:0030141">
    <property type="term" value="C:secretory granule"/>
    <property type="evidence" value="ECO:0007669"/>
    <property type="project" value="TreeGrafter"/>
</dbReference>
<evidence type="ECO:0000313" key="9">
    <source>
        <dbReference type="EMBL" id="KAJ1213056.1"/>
    </source>
</evidence>
<feature type="domain" description="C2" evidence="7">
    <location>
        <begin position="1"/>
        <end position="123"/>
    </location>
</feature>
<dbReference type="AlphaFoldDB" id="A0AAV7WK22"/>
<feature type="compositionally biased region" description="Polar residues" evidence="6">
    <location>
        <begin position="268"/>
        <end position="281"/>
    </location>
</feature>
<dbReference type="Gene3D" id="2.60.40.150">
    <property type="entry name" value="C2 domain"/>
    <property type="match status" value="1"/>
</dbReference>
<evidence type="ECO:0000256" key="1">
    <source>
        <dbReference type="ARBA" id="ARBA00004172"/>
    </source>
</evidence>
<feature type="compositionally biased region" description="Basic and acidic residues" evidence="6">
    <location>
        <begin position="440"/>
        <end position="455"/>
    </location>
</feature>
<proteinExistence type="predicted"/>